<accession>A0A0A0EYW4</accession>
<dbReference type="Proteomes" id="UP000029989">
    <property type="component" value="Unassembled WGS sequence"/>
</dbReference>
<feature type="compositionally biased region" description="Basic and acidic residues" evidence="1">
    <location>
        <begin position="60"/>
        <end position="71"/>
    </location>
</feature>
<evidence type="ECO:0000256" key="1">
    <source>
        <dbReference type="SAM" id="MobiDB-lite"/>
    </source>
</evidence>
<feature type="region of interest" description="Disordered" evidence="1">
    <location>
        <begin position="49"/>
        <end position="75"/>
    </location>
</feature>
<evidence type="ECO:0000313" key="3">
    <source>
        <dbReference type="Proteomes" id="UP000029989"/>
    </source>
</evidence>
<keyword evidence="3" id="KW-1185">Reference proteome</keyword>
<proteinExistence type="predicted"/>
<name>A0A0A0EYW4_9GAMM</name>
<organism evidence="2 3">
    <name type="scientific">Lysobacter arseniciresistens ZS79</name>
    <dbReference type="NCBI Taxonomy" id="913325"/>
    <lineage>
        <taxon>Bacteria</taxon>
        <taxon>Pseudomonadati</taxon>
        <taxon>Pseudomonadota</taxon>
        <taxon>Gammaproteobacteria</taxon>
        <taxon>Lysobacterales</taxon>
        <taxon>Lysobacteraceae</taxon>
        <taxon>Novilysobacter</taxon>
    </lineage>
</organism>
<gene>
    <name evidence="2" type="ORF">N799_05025</name>
</gene>
<reference evidence="2 3" key="1">
    <citation type="journal article" date="2015" name="Stand. Genomic Sci.">
        <title>Genomic information of the arsenic-resistant bacterium Lysobacter arseniciresistens type strain ZS79(T) and comparison of Lysobacter draft genomes.</title>
        <authorList>
            <person name="Liu L."/>
            <person name="Zhang S."/>
            <person name="Luo M."/>
            <person name="Wang G."/>
        </authorList>
    </citation>
    <scope>NUCLEOTIDE SEQUENCE [LARGE SCALE GENOMIC DNA]</scope>
    <source>
        <strain evidence="2 3">ZS79</strain>
    </source>
</reference>
<dbReference type="AlphaFoldDB" id="A0A0A0EYW4"/>
<comment type="caution">
    <text evidence="2">The sequence shown here is derived from an EMBL/GenBank/DDBJ whole genome shotgun (WGS) entry which is preliminary data.</text>
</comment>
<dbReference type="STRING" id="913325.N799_05025"/>
<protein>
    <submittedName>
        <fullName evidence="2">Uncharacterized protein</fullName>
    </submittedName>
</protein>
<evidence type="ECO:0000313" key="2">
    <source>
        <dbReference type="EMBL" id="KGM56156.1"/>
    </source>
</evidence>
<sequence length="129" mass="13477">MSLRALHRRVSLWIQRPIGQLAGLLLLVAMLSAGISTGEVHAHADGDHAHDHAAQLADGLSDHDDPPRDLDPGDTTVLHAHDVGTTVSTLPTIPVVMLSALVPVAPGVHLTTSPPPSSARTPPHRPPIA</sequence>
<dbReference type="EMBL" id="AVPT01000015">
    <property type="protein sequence ID" value="KGM56156.1"/>
    <property type="molecule type" value="Genomic_DNA"/>
</dbReference>